<keyword evidence="2" id="KW-1185">Reference proteome</keyword>
<dbReference type="Proteomes" id="UP001055439">
    <property type="component" value="Chromosome 8"/>
</dbReference>
<dbReference type="AlphaFoldDB" id="A0A9E7L0E1"/>
<protein>
    <submittedName>
        <fullName evidence="1">Uncharacterized protein</fullName>
    </submittedName>
</protein>
<organism evidence="1 2">
    <name type="scientific">Musa troglodytarum</name>
    <name type="common">fe'i banana</name>
    <dbReference type="NCBI Taxonomy" id="320322"/>
    <lineage>
        <taxon>Eukaryota</taxon>
        <taxon>Viridiplantae</taxon>
        <taxon>Streptophyta</taxon>
        <taxon>Embryophyta</taxon>
        <taxon>Tracheophyta</taxon>
        <taxon>Spermatophyta</taxon>
        <taxon>Magnoliopsida</taxon>
        <taxon>Liliopsida</taxon>
        <taxon>Zingiberales</taxon>
        <taxon>Musaceae</taxon>
        <taxon>Musa</taxon>
    </lineage>
</organism>
<dbReference type="OrthoDB" id="10534683at2759"/>
<gene>
    <name evidence="1" type="ORF">MUK42_19623</name>
</gene>
<sequence>MESQRPAAYRGGGGHLKAIREFQKEGKTAGLSDTLQMQEPCTLGSTYLLCLDETCRWNCLNMTRCRISVSILPVKIRLPRRDHLLIMIQGELCSGIVTEVKENDVRFHRYSCLFTLPLALDRTSTILAESKSIAQI</sequence>
<reference evidence="1" key="1">
    <citation type="submission" date="2022-05" db="EMBL/GenBank/DDBJ databases">
        <title>The Musa troglodytarum L. genome provides insights into the mechanism of non-climacteric behaviour and enrichment of carotenoids.</title>
        <authorList>
            <person name="Wang J."/>
        </authorList>
    </citation>
    <scope>NUCLEOTIDE SEQUENCE</scope>
    <source>
        <tissue evidence="1">Leaf</tissue>
    </source>
</reference>
<name>A0A9E7L0E1_9LILI</name>
<proteinExistence type="predicted"/>
<accession>A0A9E7L0E1</accession>
<dbReference type="EMBL" id="CP097510">
    <property type="protein sequence ID" value="URE35976.1"/>
    <property type="molecule type" value="Genomic_DNA"/>
</dbReference>
<evidence type="ECO:0000313" key="2">
    <source>
        <dbReference type="Proteomes" id="UP001055439"/>
    </source>
</evidence>
<evidence type="ECO:0000313" key="1">
    <source>
        <dbReference type="EMBL" id="URE35976.1"/>
    </source>
</evidence>